<dbReference type="Proteomes" id="UP000029385">
    <property type="component" value="Unassembled WGS sequence"/>
</dbReference>
<keyword evidence="4" id="KW-0479">Metal-binding</keyword>
<keyword evidence="10" id="KW-1185">Reference proteome</keyword>
<dbReference type="Pfam" id="PF05567">
    <property type="entry name" value="T4P_PilY1"/>
    <property type="match status" value="1"/>
</dbReference>
<dbReference type="PATRIC" id="fig|1121015.4.peg.548"/>
<evidence type="ECO:0000259" key="8">
    <source>
        <dbReference type="Pfam" id="PF05567"/>
    </source>
</evidence>
<evidence type="ECO:0000256" key="4">
    <source>
        <dbReference type="ARBA" id="ARBA00022723"/>
    </source>
</evidence>
<sequence>MTSSKTRAIVFALIGTLLAGQSGTASATPLDISESPLFLNGRIKPAFIIAVDDSGSMTFETLFPGADGQAFWLNANRATNGFFSAGSTLNTAGDVSQYHHVIPTPGHRIATNRRAIPPLDNYGFSRSPEYNPAYFNPAVTYGPWKDSTGLDFANASVTATRVDPRDAVPTINLFSVVTDRADDADTIPVAEEMFVFQNGMIMPNGSKYYLAGTAACGGLGATAAQRNTWVTLAAATTVTASCEVGFQYYPAVFYLKTTTPAPAGFTVANRVLAPNAGGIGVDMYRYEIKPANYAVAADYTNAQQNFANWFSYYGDRMRSINAALTRSLADVQFMRIGMLTINDRNPVTMWDMDKVSAASQRASLYTFMSTNLRPSGSTPNRQAVDYIGQQFQRTDAAAPVKLACQVNAGMLFTDGYSNQDSPIATNNDGGMGSPFADGNSGTMADIATKYYLNTDGSIGAGGTSPLIAAPTKAAGQVAVSPNCNVVPLDKKLDCQTNLHMNFYGVTLGAKGYTYGVNAAATADPYTTVPAWPSMQNDNPSTVDDIWHATVNTRGKFINASTPQAVSDAMAAVLNSVLDSAQDAGTQSLTGARIGLGTSFIVEPSFKVRENGVDWSGELTATALNDNGSDGAVLWQASGLVPAAGSRNILTTRTPGISTVIANATFVDTNLGGTETAKLATLGINPADIGAGTAALFPTGTTAAQIVTYLRGDTTMEKRNGGPFRNRTTRIGDIVNSIPAIASKYDNFGYQTLSGAPGTTYTTYFNTTKPAAMPIPVVYVGANDGMLHAFRGDTGVELFGYIPQAVIGKMGQLANKRYDHTYYVDGQINVADVYNGTAWKTYLIGTAGAGGRSIYGLDVSRVGGTAFAASDIKWELNSSIDSDIGLIYAKPVIVPVRTAGAPRWIALVPNGYNSTSEQAILLAIDVFTGQIIKKIPVGAAGDNGLGQIAVVDLDKDGNADTVYGGDLQGNLWKFDISNINATSWSAAYAGVPVFTARDAANAVQPITGGLEVTTGPNGNRMIVFGTGRYLVAADASPTATPQIQTIYAVVDTGSGGVRANLQAQTILTQTTVTVGTPPVSYQVRATSGNPVDYAVKRGWYMDLKVSTDTNGKGEMFIGRPIIDSGTVYMATFEPVGDECSPGGKNWFYGLSTLSGISRLGDVKIGLPNGSSPCASGGCGAIGIGGGAPVINATIAVPKPVCQPGTPGCSTPLPEYCPDPPAAQPPGCIAPGSDPPAPPGGGNTCPFGFSPITIKVQGLDMQKCRPTGRQSWRQLR</sequence>
<comment type="similarity">
    <text evidence="2">Belongs to the PilY1 family.</text>
</comment>
<reference evidence="9 10" key="1">
    <citation type="submission" date="2013-09" db="EMBL/GenBank/DDBJ databases">
        <title>Genome sequencing of Arenimonas oryziterrae.</title>
        <authorList>
            <person name="Chen F."/>
            <person name="Wang G."/>
        </authorList>
    </citation>
    <scope>NUCLEOTIDE SEQUENCE [LARGE SCALE GENOMIC DNA]</scope>
    <source>
        <strain evidence="9 10">YC6267</strain>
    </source>
</reference>
<dbReference type="RefSeq" id="WP_022969131.1">
    <property type="nucleotide sequence ID" value="NZ_ATVD01000002.1"/>
</dbReference>
<evidence type="ECO:0000256" key="7">
    <source>
        <dbReference type="SAM" id="SignalP"/>
    </source>
</evidence>
<keyword evidence="5" id="KW-0106">Calcium</keyword>
<feature type="chain" id="PRO_5001871111" description="PilY1 beta-propeller domain-containing protein" evidence="7">
    <location>
        <begin position="28"/>
        <end position="1274"/>
    </location>
</feature>
<dbReference type="GO" id="GO:0009289">
    <property type="term" value="C:pilus"/>
    <property type="evidence" value="ECO:0007669"/>
    <property type="project" value="UniProtKB-SubCell"/>
</dbReference>
<comment type="caution">
    <text evidence="9">The sequence shown here is derived from an EMBL/GenBank/DDBJ whole genome shotgun (WGS) entry which is preliminary data.</text>
</comment>
<feature type="domain" description="PilY1 beta-propeller" evidence="8">
    <location>
        <begin position="730"/>
        <end position="1064"/>
    </location>
</feature>
<comment type="subcellular location">
    <subcellularLocation>
        <location evidence="1">Fimbrium</location>
    </subcellularLocation>
</comment>
<organism evidence="9 10">
    <name type="scientific">Arenimonas oryziterrae DSM 21050 = YC6267</name>
    <dbReference type="NCBI Taxonomy" id="1121015"/>
    <lineage>
        <taxon>Bacteria</taxon>
        <taxon>Pseudomonadati</taxon>
        <taxon>Pseudomonadota</taxon>
        <taxon>Gammaproteobacteria</taxon>
        <taxon>Lysobacterales</taxon>
        <taxon>Lysobacteraceae</taxon>
        <taxon>Arenimonas</taxon>
    </lineage>
</organism>
<accession>A0A091B0A2</accession>
<dbReference type="SUPFAM" id="SSF50998">
    <property type="entry name" value="Quinoprotein alcohol dehydrogenase-like"/>
    <property type="match status" value="1"/>
</dbReference>
<evidence type="ECO:0000313" key="10">
    <source>
        <dbReference type="Proteomes" id="UP000029385"/>
    </source>
</evidence>
<keyword evidence="7" id="KW-0732">Signal</keyword>
<evidence type="ECO:0000256" key="5">
    <source>
        <dbReference type="ARBA" id="ARBA00022837"/>
    </source>
</evidence>
<dbReference type="InterPro" id="IPR008707">
    <property type="entry name" value="B-propeller_PilY1"/>
</dbReference>
<name>A0A091B0A2_9GAMM</name>
<dbReference type="STRING" id="1121015.GCA_000420545_01503"/>
<proteinExistence type="inferred from homology"/>
<dbReference type="GO" id="GO:0046872">
    <property type="term" value="F:metal ion binding"/>
    <property type="evidence" value="ECO:0007669"/>
    <property type="project" value="UniProtKB-KW"/>
</dbReference>
<evidence type="ECO:0000256" key="3">
    <source>
        <dbReference type="ARBA" id="ARBA00022558"/>
    </source>
</evidence>
<keyword evidence="6" id="KW-0281">Fimbrium</keyword>
<dbReference type="EMBL" id="AVCI01000001">
    <property type="protein sequence ID" value="KFN44962.1"/>
    <property type="molecule type" value="Genomic_DNA"/>
</dbReference>
<feature type="signal peptide" evidence="7">
    <location>
        <begin position="1"/>
        <end position="27"/>
    </location>
</feature>
<dbReference type="InterPro" id="IPR011047">
    <property type="entry name" value="Quinoprotein_ADH-like_sf"/>
</dbReference>
<keyword evidence="3" id="KW-1029">Fimbrium biogenesis</keyword>
<evidence type="ECO:0000256" key="6">
    <source>
        <dbReference type="ARBA" id="ARBA00023263"/>
    </source>
</evidence>
<evidence type="ECO:0000256" key="2">
    <source>
        <dbReference type="ARBA" id="ARBA00008387"/>
    </source>
</evidence>
<dbReference type="OrthoDB" id="7156875at2"/>
<protein>
    <recommendedName>
        <fullName evidence="8">PilY1 beta-propeller domain-containing protein</fullName>
    </recommendedName>
</protein>
<dbReference type="AlphaFoldDB" id="A0A091B0A2"/>
<gene>
    <name evidence="9" type="ORF">N789_02790</name>
</gene>
<evidence type="ECO:0000256" key="1">
    <source>
        <dbReference type="ARBA" id="ARBA00004561"/>
    </source>
</evidence>
<dbReference type="eggNOG" id="COG3419">
    <property type="taxonomic scope" value="Bacteria"/>
</dbReference>
<evidence type="ECO:0000313" key="9">
    <source>
        <dbReference type="EMBL" id="KFN44962.1"/>
    </source>
</evidence>